<sequence length="324" mass="35379">MKSAGRVPGAVRPQLRIWTHDDFLGDQPMNLMCPTRILLPLPGSPPAIFESERITAVFAVAPTPGEELAAALGVPFSTVDDPLDRLQEIADLHRGETVVLLGADLGVRLPAVVEHTGDGWTAVVADGLLQAANAVTVQTYEQRADSFRTSIPRDPNDNLIRLVDKALPSGGMVLELGSGTGRDAAELERRGHQVRRTDATLAFVEMMRADGFKADLLDALTDDYGGPYDLVFADAVFLHFTADQLAHVLTRSAVAAPRLAFTTREGEGVEWSNRYLDLPRQFTLWQETPLRALLTSTGWRIQHLDRGETRAGSWFHILADRAAG</sequence>
<evidence type="ECO:0000313" key="1">
    <source>
        <dbReference type="EMBL" id="MBB5836780.1"/>
    </source>
</evidence>
<reference evidence="1 2" key="1">
    <citation type="submission" date="2020-08" db="EMBL/GenBank/DDBJ databases">
        <title>Sequencing the genomes of 1000 actinobacteria strains.</title>
        <authorList>
            <person name="Klenk H.-P."/>
        </authorList>
    </citation>
    <scope>NUCLEOTIDE SEQUENCE [LARGE SCALE GENOMIC DNA]</scope>
    <source>
        <strain evidence="1 2">DSM 28967</strain>
    </source>
</reference>
<organism evidence="1 2">
    <name type="scientific">Kribbella italica</name>
    <dbReference type="NCBI Taxonomy" id="1540520"/>
    <lineage>
        <taxon>Bacteria</taxon>
        <taxon>Bacillati</taxon>
        <taxon>Actinomycetota</taxon>
        <taxon>Actinomycetes</taxon>
        <taxon>Propionibacteriales</taxon>
        <taxon>Kribbellaceae</taxon>
        <taxon>Kribbella</taxon>
    </lineage>
</organism>
<proteinExistence type="predicted"/>
<dbReference type="SUPFAM" id="SSF53335">
    <property type="entry name" value="S-adenosyl-L-methionine-dependent methyltransferases"/>
    <property type="match status" value="1"/>
</dbReference>
<name>A0A7W9J7G0_9ACTN</name>
<evidence type="ECO:0008006" key="3">
    <source>
        <dbReference type="Google" id="ProtNLM"/>
    </source>
</evidence>
<dbReference type="AlphaFoldDB" id="A0A7W9J7G0"/>
<dbReference type="RefSeq" id="WP_238356079.1">
    <property type="nucleotide sequence ID" value="NZ_JACHMY010000001.1"/>
</dbReference>
<accession>A0A7W9J7G0</accession>
<keyword evidence="2" id="KW-1185">Reference proteome</keyword>
<dbReference type="Gene3D" id="3.40.50.150">
    <property type="entry name" value="Vaccinia Virus protein VP39"/>
    <property type="match status" value="1"/>
</dbReference>
<dbReference type="EMBL" id="JACHMY010000001">
    <property type="protein sequence ID" value="MBB5836780.1"/>
    <property type="molecule type" value="Genomic_DNA"/>
</dbReference>
<dbReference type="Proteomes" id="UP000549971">
    <property type="component" value="Unassembled WGS sequence"/>
</dbReference>
<protein>
    <recommendedName>
        <fullName evidence="3">Class I SAM-dependent methyltransferase</fullName>
    </recommendedName>
</protein>
<gene>
    <name evidence="1" type="ORF">HDA39_003514</name>
</gene>
<dbReference type="InterPro" id="IPR029063">
    <property type="entry name" value="SAM-dependent_MTases_sf"/>
</dbReference>
<comment type="caution">
    <text evidence="1">The sequence shown here is derived from an EMBL/GenBank/DDBJ whole genome shotgun (WGS) entry which is preliminary data.</text>
</comment>
<dbReference type="CDD" id="cd02440">
    <property type="entry name" value="AdoMet_MTases"/>
    <property type="match status" value="1"/>
</dbReference>
<evidence type="ECO:0000313" key="2">
    <source>
        <dbReference type="Proteomes" id="UP000549971"/>
    </source>
</evidence>